<reference evidence="2 3" key="1">
    <citation type="journal article" date="2014" name="BMC Genomics">
        <title>Genome and secretome analysis of the hemibiotrophic fungal pathogen, Moniliophthora roreri, which causes frosty pod rot disease of cacao: mechanisms of the biotrophic and necrotrophic phases.</title>
        <authorList>
            <person name="Meinhardt L.W."/>
            <person name="Costa G.G.L."/>
            <person name="Thomazella D.P.T."/>
            <person name="Teixeira P.J.P.L."/>
            <person name="Carazzolle M.F."/>
            <person name="Schuster S.C."/>
            <person name="Carlson J.E."/>
            <person name="Guiltinan M.J."/>
            <person name="Mieczkowski P."/>
            <person name="Farmer A."/>
            <person name="Ramaraj T."/>
            <person name="Crozier J."/>
            <person name="Davis R.E."/>
            <person name="Shao J."/>
            <person name="Melnick R.L."/>
            <person name="Pereira G.A.G."/>
            <person name="Bailey B.A."/>
        </authorList>
    </citation>
    <scope>NUCLEOTIDE SEQUENCE [LARGE SCALE GENOMIC DNA]</scope>
    <source>
        <strain evidence="2 3">MCA 2997</strain>
    </source>
</reference>
<dbReference type="OrthoDB" id="2266637at2759"/>
<dbReference type="STRING" id="1381753.V2XAN5"/>
<dbReference type="InterPro" id="IPR038717">
    <property type="entry name" value="Tc1-like_DDE_dom"/>
</dbReference>
<dbReference type="InterPro" id="IPR009057">
    <property type="entry name" value="Homeodomain-like_sf"/>
</dbReference>
<evidence type="ECO:0000259" key="1">
    <source>
        <dbReference type="Pfam" id="PF13358"/>
    </source>
</evidence>
<dbReference type="HOGENOM" id="CLU_056788_1_6_1"/>
<dbReference type="EMBL" id="AWSO01000405">
    <property type="protein sequence ID" value="ESK90797.1"/>
    <property type="molecule type" value="Genomic_DNA"/>
</dbReference>
<gene>
    <name evidence="2" type="ORF">Moror_4034</name>
</gene>
<keyword evidence="3" id="KW-1185">Reference proteome</keyword>
<feature type="domain" description="Tc1-like transposase DDE" evidence="1">
    <location>
        <begin position="114"/>
        <end position="182"/>
    </location>
</feature>
<evidence type="ECO:0000313" key="3">
    <source>
        <dbReference type="Proteomes" id="UP000017559"/>
    </source>
</evidence>
<dbReference type="PANTHER" id="PTHR46564">
    <property type="entry name" value="TRANSPOSASE"/>
    <property type="match status" value="1"/>
</dbReference>
<dbReference type="Proteomes" id="UP000017559">
    <property type="component" value="Unassembled WGS sequence"/>
</dbReference>
<protein>
    <recommendedName>
        <fullName evidence="1">Tc1-like transposase DDE domain-containing protein</fullName>
    </recommendedName>
</protein>
<evidence type="ECO:0000313" key="2">
    <source>
        <dbReference type="EMBL" id="ESK90797.1"/>
    </source>
</evidence>
<dbReference type="AlphaFoldDB" id="V2XAN5"/>
<dbReference type="PANTHER" id="PTHR46564:SF1">
    <property type="entry name" value="TRANSPOSASE"/>
    <property type="match status" value="1"/>
</dbReference>
<name>V2XAN5_MONRO</name>
<proteinExistence type="predicted"/>
<dbReference type="Pfam" id="PF13358">
    <property type="entry name" value="DDE_3"/>
    <property type="match status" value="1"/>
</dbReference>
<feature type="non-terminal residue" evidence="2">
    <location>
        <position position="186"/>
    </location>
</feature>
<dbReference type="KEGG" id="mrr:Moror_4034"/>
<organism evidence="2 3">
    <name type="scientific">Moniliophthora roreri (strain MCA 2997)</name>
    <name type="common">Cocoa frosty pod rot fungus</name>
    <name type="synonym">Crinipellis roreri</name>
    <dbReference type="NCBI Taxonomy" id="1381753"/>
    <lineage>
        <taxon>Eukaryota</taxon>
        <taxon>Fungi</taxon>
        <taxon>Dikarya</taxon>
        <taxon>Basidiomycota</taxon>
        <taxon>Agaricomycotina</taxon>
        <taxon>Agaricomycetes</taxon>
        <taxon>Agaricomycetidae</taxon>
        <taxon>Agaricales</taxon>
        <taxon>Marasmiineae</taxon>
        <taxon>Marasmiaceae</taxon>
        <taxon>Moniliophthora</taxon>
    </lineage>
</organism>
<dbReference type="SUPFAM" id="SSF46689">
    <property type="entry name" value="Homeodomain-like"/>
    <property type="match status" value="1"/>
</dbReference>
<sequence length="186" mass="21098">MMVTEGEWDIEDVAEVFGVLTRSIARWEEQFDQDGFYTHHKGLAGRPRRLSAPVVEEITKLLQENPSLYLDEIIDWLALTHEQPISIGALCDNLRELGLTWKQARNIAAQRDEFVLIDESGKDGHTMIRNYGRAPKGSTPEVEVNHDRGIRYSILPALTLDGYIALHVVEGSVDSEEFFDFIISDV</sequence>
<accession>V2XAN5</accession>
<comment type="caution">
    <text evidence="2">The sequence shown here is derived from an EMBL/GenBank/DDBJ whole genome shotgun (WGS) entry which is preliminary data.</text>
</comment>